<proteinExistence type="predicted"/>
<organism evidence="2 3">
    <name type="scientific">Pseudalkalibacillus berkeleyi</name>
    <dbReference type="NCBI Taxonomy" id="1069813"/>
    <lineage>
        <taxon>Bacteria</taxon>
        <taxon>Bacillati</taxon>
        <taxon>Bacillota</taxon>
        <taxon>Bacilli</taxon>
        <taxon>Bacillales</taxon>
        <taxon>Fictibacillaceae</taxon>
        <taxon>Pseudalkalibacillus</taxon>
    </lineage>
</organism>
<keyword evidence="3" id="KW-1185">Reference proteome</keyword>
<keyword evidence="1" id="KW-0812">Transmembrane</keyword>
<keyword evidence="1" id="KW-1133">Transmembrane helix</keyword>
<protein>
    <submittedName>
        <fullName evidence="2">Uncharacterized protein</fullName>
    </submittedName>
</protein>
<evidence type="ECO:0000256" key="1">
    <source>
        <dbReference type="SAM" id="Phobius"/>
    </source>
</evidence>
<comment type="caution">
    <text evidence="2">The sequence shown here is derived from an EMBL/GenBank/DDBJ whole genome shotgun (WGS) entry which is preliminary data.</text>
</comment>
<name>A0ABS9H0H7_9BACL</name>
<dbReference type="RefSeq" id="WP_236333044.1">
    <property type="nucleotide sequence ID" value="NZ_JAKIJS010000001.1"/>
</dbReference>
<keyword evidence="1" id="KW-0472">Membrane</keyword>
<reference evidence="2 3" key="1">
    <citation type="submission" date="2022-01" db="EMBL/GenBank/DDBJ databases">
        <title>Alkalihalobacillus sp. EGI L200015, a novel bacterium isolated from a salt lake sediment.</title>
        <authorList>
            <person name="Gao L."/>
            <person name="Fang B.-Z."/>
            <person name="Li W.-J."/>
        </authorList>
    </citation>
    <scope>NUCLEOTIDE SEQUENCE [LARGE SCALE GENOMIC DNA]</scope>
    <source>
        <strain evidence="2 3">KCTC 12718</strain>
    </source>
</reference>
<dbReference type="Proteomes" id="UP001649381">
    <property type="component" value="Unassembled WGS sequence"/>
</dbReference>
<sequence>MQGNIFTYFAAMFAGYLLVQVSLADSFLSSIDSAVDIIGIITVIVFAAVLIFKGVKQLIHKS</sequence>
<evidence type="ECO:0000313" key="3">
    <source>
        <dbReference type="Proteomes" id="UP001649381"/>
    </source>
</evidence>
<dbReference type="EMBL" id="JAKIJS010000001">
    <property type="protein sequence ID" value="MCF6137445.1"/>
    <property type="molecule type" value="Genomic_DNA"/>
</dbReference>
<accession>A0ABS9H0H7</accession>
<feature type="transmembrane region" description="Helical" evidence="1">
    <location>
        <begin position="34"/>
        <end position="52"/>
    </location>
</feature>
<evidence type="ECO:0000313" key="2">
    <source>
        <dbReference type="EMBL" id="MCF6137445.1"/>
    </source>
</evidence>
<gene>
    <name evidence="2" type="ORF">L2716_06860</name>
</gene>